<accession>A0AA39TCE1</accession>
<dbReference type="InterPro" id="IPR002885">
    <property type="entry name" value="PPR_rpt"/>
</dbReference>
<dbReference type="SUPFAM" id="SSF48452">
    <property type="entry name" value="TPR-like"/>
    <property type="match status" value="1"/>
</dbReference>
<dbReference type="InterPro" id="IPR046848">
    <property type="entry name" value="E_motif"/>
</dbReference>
<evidence type="ECO:0000313" key="5">
    <source>
        <dbReference type="EMBL" id="KAK0605153.1"/>
    </source>
</evidence>
<dbReference type="Pfam" id="PF13041">
    <property type="entry name" value="PPR_2"/>
    <property type="match status" value="2"/>
</dbReference>
<dbReference type="Gene3D" id="1.25.40.10">
    <property type="entry name" value="Tetratricopeptide repeat domain"/>
    <property type="match status" value="5"/>
</dbReference>
<dbReference type="AlphaFoldDB" id="A0AA39TCE1"/>
<keyword evidence="2" id="KW-0677">Repeat</keyword>
<feature type="repeat" description="PPR" evidence="3">
    <location>
        <begin position="95"/>
        <end position="130"/>
    </location>
</feature>
<reference evidence="5" key="1">
    <citation type="journal article" date="2022" name="Plant J.">
        <title>Strategies of tolerance reflected in two North American maple genomes.</title>
        <authorList>
            <person name="McEvoy S.L."/>
            <person name="Sezen U.U."/>
            <person name="Trouern-Trend A."/>
            <person name="McMahon S.M."/>
            <person name="Schaberg P.G."/>
            <person name="Yang J."/>
            <person name="Wegrzyn J.L."/>
            <person name="Swenson N.G."/>
        </authorList>
    </citation>
    <scope>NUCLEOTIDE SEQUENCE</scope>
    <source>
        <strain evidence="5">NS2018</strain>
    </source>
</reference>
<feature type="repeat" description="PPR" evidence="3">
    <location>
        <begin position="197"/>
        <end position="231"/>
    </location>
</feature>
<dbReference type="InterPro" id="IPR046849">
    <property type="entry name" value="E2_motif"/>
</dbReference>
<evidence type="ECO:0000256" key="1">
    <source>
        <dbReference type="ARBA" id="ARBA00006643"/>
    </source>
</evidence>
<dbReference type="GO" id="GO:0008270">
    <property type="term" value="F:zinc ion binding"/>
    <property type="evidence" value="ECO:0007669"/>
    <property type="project" value="InterPro"/>
</dbReference>
<dbReference type="Proteomes" id="UP001168877">
    <property type="component" value="Unassembled WGS sequence"/>
</dbReference>
<organism evidence="5 6">
    <name type="scientific">Acer saccharum</name>
    <name type="common">Sugar maple</name>
    <dbReference type="NCBI Taxonomy" id="4024"/>
    <lineage>
        <taxon>Eukaryota</taxon>
        <taxon>Viridiplantae</taxon>
        <taxon>Streptophyta</taxon>
        <taxon>Embryophyta</taxon>
        <taxon>Tracheophyta</taxon>
        <taxon>Spermatophyta</taxon>
        <taxon>Magnoliopsida</taxon>
        <taxon>eudicotyledons</taxon>
        <taxon>Gunneridae</taxon>
        <taxon>Pentapetalae</taxon>
        <taxon>rosids</taxon>
        <taxon>malvids</taxon>
        <taxon>Sapindales</taxon>
        <taxon>Sapindaceae</taxon>
        <taxon>Hippocastanoideae</taxon>
        <taxon>Acereae</taxon>
        <taxon>Acer</taxon>
    </lineage>
</organism>
<dbReference type="Pfam" id="PF01535">
    <property type="entry name" value="PPR"/>
    <property type="match status" value="5"/>
</dbReference>
<dbReference type="NCBIfam" id="TIGR00756">
    <property type="entry name" value="PPR"/>
    <property type="match status" value="7"/>
</dbReference>
<feature type="repeat" description="PPR" evidence="3">
    <location>
        <begin position="431"/>
        <end position="465"/>
    </location>
</feature>
<dbReference type="Pfam" id="PF20430">
    <property type="entry name" value="Eplus_motif"/>
    <property type="match status" value="1"/>
</dbReference>
<evidence type="ECO:0000256" key="3">
    <source>
        <dbReference type="PROSITE-ProRule" id="PRU00708"/>
    </source>
</evidence>
<dbReference type="Pfam" id="PF20431">
    <property type="entry name" value="E_motif"/>
    <property type="match status" value="1"/>
</dbReference>
<feature type="repeat" description="PPR" evidence="3">
    <location>
        <begin position="329"/>
        <end position="364"/>
    </location>
</feature>
<dbReference type="InterPro" id="IPR032867">
    <property type="entry name" value="DYW_dom"/>
</dbReference>
<dbReference type="PROSITE" id="PS51375">
    <property type="entry name" value="PPR"/>
    <property type="match status" value="5"/>
</dbReference>
<dbReference type="FunFam" id="1.25.40.10:FF:000557">
    <property type="entry name" value="Pentatricopeptide repeat-containing protein, chloroplastic"/>
    <property type="match status" value="1"/>
</dbReference>
<dbReference type="GO" id="GO:0009451">
    <property type="term" value="P:RNA modification"/>
    <property type="evidence" value="ECO:0007669"/>
    <property type="project" value="InterPro"/>
</dbReference>
<evidence type="ECO:0000313" key="6">
    <source>
        <dbReference type="Proteomes" id="UP001168877"/>
    </source>
</evidence>
<protein>
    <recommendedName>
        <fullName evidence="4">DYW domain-containing protein</fullName>
    </recommendedName>
</protein>
<dbReference type="FunFam" id="1.25.40.10:FF:000073">
    <property type="entry name" value="Pentatricopeptide repeat-containing protein chloroplastic"/>
    <property type="match status" value="1"/>
</dbReference>
<comment type="similarity">
    <text evidence="1">Belongs to the PPR family. PCMP-H subfamily.</text>
</comment>
<proteinExistence type="inferred from homology"/>
<dbReference type="EMBL" id="JAUESC010000002">
    <property type="protein sequence ID" value="KAK0605153.1"/>
    <property type="molecule type" value="Genomic_DNA"/>
</dbReference>
<dbReference type="GO" id="GO:0003729">
    <property type="term" value="F:mRNA binding"/>
    <property type="evidence" value="ECO:0007669"/>
    <property type="project" value="UniProtKB-ARBA"/>
</dbReference>
<dbReference type="PANTHER" id="PTHR47926:SF452">
    <property type="entry name" value="PENTATRICOPEPTIDE REPEAT-CONTAINING PROTEIN"/>
    <property type="match status" value="1"/>
</dbReference>
<feature type="repeat" description="PPR" evidence="3">
    <location>
        <begin position="267"/>
        <end position="301"/>
    </location>
</feature>
<dbReference type="FunFam" id="1.25.40.10:FF:002148">
    <property type="entry name" value="Pentatricopeptide repeat-containing protein At2g29760, chloroplastic"/>
    <property type="match status" value="1"/>
</dbReference>
<comment type="caution">
    <text evidence="5">The sequence shown here is derived from an EMBL/GenBank/DDBJ whole genome shotgun (WGS) entry which is preliminary data.</text>
</comment>
<reference evidence="5" key="2">
    <citation type="submission" date="2023-06" db="EMBL/GenBank/DDBJ databases">
        <authorList>
            <person name="Swenson N.G."/>
            <person name="Wegrzyn J.L."/>
            <person name="Mcevoy S.L."/>
        </authorList>
    </citation>
    <scope>NUCLEOTIDE SEQUENCE</scope>
    <source>
        <strain evidence="5">NS2018</strain>
        <tissue evidence="5">Leaf</tissue>
    </source>
</reference>
<feature type="domain" description="DYW" evidence="4">
    <location>
        <begin position="646"/>
        <end position="739"/>
    </location>
</feature>
<dbReference type="Pfam" id="PF14432">
    <property type="entry name" value="DYW_deaminase"/>
    <property type="match status" value="1"/>
</dbReference>
<evidence type="ECO:0000256" key="2">
    <source>
        <dbReference type="ARBA" id="ARBA00022737"/>
    </source>
</evidence>
<keyword evidence="6" id="KW-1185">Reference proteome</keyword>
<dbReference type="InterPro" id="IPR011990">
    <property type="entry name" value="TPR-like_helical_dom_sf"/>
</dbReference>
<sequence length="739" mass="83184">MQFMETLSTPLVSLPIQANPDAPTVKSDNQNRPVFSLIDQCTSLRHLKQVHAHMLRTGLFFDAYSASKLFTASTLSPFSSLEYARKVFDEIPEPNLYTWNTLIRAYSWSQEPSESVKIFLRMLCESPYFPNKFTFPFLIKAATKLSRLGVGQVFHGLVVKSSFGDDVFILNSLIHFYASCGDLDFAYRVFVRIGEKDVVSWNSMISGFVQGGCFDKALELFREMEAENVKPNAVTMVGVLSACTKMKDLEFGRWIRSYIEQNGIKMDLTLSNAMLDMYVKCGSVEDAKQLFDKMEEKDIVSWTTMIDGYAKLGEYDVAKSFLDAVPRQETATWNALISAYDQNGKPQEALAIFHQLRLSKNAKPDELTFVSTLSSCAQLGAMDVGEWIHANIKKQRMKLNCHLTTSLIDMYSKCGNLEKALDVFHSVERRDVFVWSSMIAGLAMHGRGRAAIDLFFRMHEAKVKPNAVTFTNVLCACSHSGLVEEGRMFFNQMEPVYGVVPGVKHYACMVDILGRAGLLEEAVEFIEKMPITPSASVWGALLGACKIHENVELAEQACSRLLELEPENDGALVLLSNIYAKTGKWDNVSELRKRMRVSGLQKERGWSSMEVNGTLHKFLAADNSHPLSKEIYSKLDEIVAKLKSSGHVTNKSLLLQLVDEEDMKEQALNLHSEKLAIAFGLISTSPSQPIRIVKNLRVCGDCHTVAKLISKLYDKEILLRDRYRFHHFSGGNCSCMDYW</sequence>
<dbReference type="InterPro" id="IPR046960">
    <property type="entry name" value="PPR_At4g14850-like_plant"/>
</dbReference>
<name>A0AA39TCE1_ACESA</name>
<gene>
    <name evidence="5" type="ORF">LWI29_023408</name>
</gene>
<dbReference type="FunFam" id="1.25.40.10:FF:000348">
    <property type="entry name" value="Pentatricopeptide repeat-containing protein chloroplastic"/>
    <property type="match status" value="1"/>
</dbReference>
<dbReference type="PANTHER" id="PTHR47926">
    <property type="entry name" value="PENTATRICOPEPTIDE REPEAT-CONTAINING PROTEIN"/>
    <property type="match status" value="1"/>
</dbReference>
<evidence type="ECO:0000259" key="4">
    <source>
        <dbReference type="Pfam" id="PF14432"/>
    </source>
</evidence>